<comment type="catalytic activity">
    <reaction evidence="6">
        <text>hydrogencarbonate + H(+) = CO2 + H2O</text>
        <dbReference type="Rhea" id="RHEA:10748"/>
        <dbReference type="ChEBI" id="CHEBI:15377"/>
        <dbReference type="ChEBI" id="CHEBI:15378"/>
        <dbReference type="ChEBI" id="CHEBI:16526"/>
        <dbReference type="ChEBI" id="CHEBI:17544"/>
        <dbReference type="EC" id="4.2.1.1"/>
    </reaction>
</comment>
<keyword evidence="3" id="KW-0479">Metal-binding</keyword>
<feature type="domain" description="Alpha-carbonic anhydrase" evidence="8">
    <location>
        <begin position="1"/>
        <end position="216"/>
    </location>
</feature>
<dbReference type="GO" id="GO:0004089">
    <property type="term" value="F:carbonate dehydratase activity"/>
    <property type="evidence" value="ECO:0007669"/>
    <property type="project" value="UniProtKB-EC"/>
</dbReference>
<accession>A0A6C0IIG0</accession>
<keyword evidence="7" id="KW-0472">Membrane</keyword>
<evidence type="ECO:0000256" key="4">
    <source>
        <dbReference type="ARBA" id="ARBA00022833"/>
    </source>
</evidence>
<organism evidence="9">
    <name type="scientific">viral metagenome</name>
    <dbReference type="NCBI Taxonomy" id="1070528"/>
    <lineage>
        <taxon>unclassified sequences</taxon>
        <taxon>metagenomes</taxon>
        <taxon>organismal metagenomes</taxon>
    </lineage>
</organism>
<comment type="similarity">
    <text evidence="1">Belongs to the alpha-carbonic anhydrase family.</text>
</comment>
<evidence type="ECO:0000256" key="5">
    <source>
        <dbReference type="ARBA" id="ARBA00023239"/>
    </source>
</evidence>
<feature type="transmembrane region" description="Helical" evidence="7">
    <location>
        <begin position="268"/>
        <end position="291"/>
    </location>
</feature>
<dbReference type="Gene3D" id="3.10.200.10">
    <property type="entry name" value="Alpha carbonic anhydrase"/>
    <property type="match status" value="1"/>
</dbReference>
<proteinExistence type="inferred from homology"/>
<evidence type="ECO:0000256" key="6">
    <source>
        <dbReference type="ARBA" id="ARBA00048348"/>
    </source>
</evidence>
<evidence type="ECO:0000313" key="9">
    <source>
        <dbReference type="EMBL" id="QHT92762.1"/>
    </source>
</evidence>
<evidence type="ECO:0000259" key="8">
    <source>
        <dbReference type="PROSITE" id="PS51144"/>
    </source>
</evidence>
<dbReference type="PANTHER" id="PTHR18952">
    <property type="entry name" value="CARBONIC ANHYDRASE"/>
    <property type="match status" value="1"/>
</dbReference>
<dbReference type="EMBL" id="MN740194">
    <property type="protein sequence ID" value="QHT92762.1"/>
    <property type="molecule type" value="Genomic_DNA"/>
</dbReference>
<dbReference type="SUPFAM" id="SSF51069">
    <property type="entry name" value="Carbonic anhydrase"/>
    <property type="match status" value="1"/>
</dbReference>
<name>A0A6C0IIG0_9ZZZZ</name>
<dbReference type="PROSITE" id="PS51144">
    <property type="entry name" value="ALPHA_CA_2"/>
    <property type="match status" value="1"/>
</dbReference>
<dbReference type="InterPro" id="IPR001148">
    <property type="entry name" value="CA_dom"/>
</dbReference>
<evidence type="ECO:0000256" key="3">
    <source>
        <dbReference type="ARBA" id="ARBA00022723"/>
    </source>
</evidence>
<keyword evidence="7" id="KW-1133">Transmembrane helix</keyword>
<dbReference type="AlphaFoldDB" id="A0A6C0IIG0"/>
<reference evidence="9" key="1">
    <citation type="journal article" date="2020" name="Nature">
        <title>Giant virus diversity and host interactions through global metagenomics.</title>
        <authorList>
            <person name="Schulz F."/>
            <person name="Roux S."/>
            <person name="Paez-Espino D."/>
            <person name="Jungbluth S."/>
            <person name="Walsh D.A."/>
            <person name="Denef V.J."/>
            <person name="McMahon K.D."/>
            <person name="Konstantinidis K.T."/>
            <person name="Eloe-Fadrosh E.A."/>
            <person name="Kyrpides N.C."/>
            <person name="Woyke T."/>
        </authorList>
    </citation>
    <scope>NUCLEOTIDE SEQUENCE</scope>
    <source>
        <strain evidence="9">GVMAG-M-3300023184-89</strain>
    </source>
</reference>
<dbReference type="InterPro" id="IPR036398">
    <property type="entry name" value="CA_dom_sf"/>
</dbReference>
<dbReference type="InterPro" id="IPR023561">
    <property type="entry name" value="Carbonic_anhydrase_a-class"/>
</dbReference>
<protein>
    <recommendedName>
        <fullName evidence="2">carbonic anhydrase</fullName>
        <ecNumber evidence="2">4.2.1.1</ecNumber>
    </recommendedName>
</protein>
<dbReference type="GO" id="GO:0008270">
    <property type="term" value="F:zinc ion binding"/>
    <property type="evidence" value="ECO:0007669"/>
    <property type="project" value="InterPro"/>
</dbReference>
<keyword evidence="7" id="KW-0812">Transmembrane</keyword>
<evidence type="ECO:0000256" key="2">
    <source>
        <dbReference type="ARBA" id="ARBA00012925"/>
    </source>
</evidence>
<keyword evidence="4" id="KW-0862">Zinc</keyword>
<sequence>MTCPNATAPVNIVNNPDLICDLKCDYRFKYPNSSLNVANRGDYLSLKTDVSNTPPVTYNSNKYEVSEMRLYQPSLHDYSGKKADAELIIIHNNVSSQGNLLVCVPVVNGSSNPESLSIFDTLISEVSKTANSPGSKTTVNIPTFSIDKFIPRKPYYSYTGTLPYSPCNGEYDYVVFSKDNDAVISLSNSAYLALKKIITANVYESKKNNKGVYFNENGPSTLTGSGKGDIYMECLPTGNEGESLVPLAKSSEQMFSMGTVKNMFKNNLFLQVLIGILLILGLTKLGTWLLAQLTSDNGQNGGVKIKSGGMRSGGMKIRGGLNKSVKNLFTRRGV</sequence>
<evidence type="ECO:0000256" key="7">
    <source>
        <dbReference type="SAM" id="Phobius"/>
    </source>
</evidence>
<keyword evidence="5" id="KW-0456">Lyase</keyword>
<dbReference type="PANTHER" id="PTHR18952:SF265">
    <property type="entry name" value="CARBONIC ANHYDRASE"/>
    <property type="match status" value="1"/>
</dbReference>
<dbReference type="Pfam" id="PF00194">
    <property type="entry name" value="Carb_anhydrase"/>
    <property type="match status" value="1"/>
</dbReference>
<evidence type="ECO:0000256" key="1">
    <source>
        <dbReference type="ARBA" id="ARBA00010718"/>
    </source>
</evidence>
<dbReference type="EC" id="4.2.1.1" evidence="2"/>